<comment type="caution">
    <text evidence="3">The sequence shown here is derived from an EMBL/GenBank/DDBJ whole genome shotgun (WGS) entry which is preliminary data.</text>
</comment>
<dbReference type="Gene3D" id="1.20.120.1490">
    <property type="match status" value="1"/>
</dbReference>
<dbReference type="InterPro" id="IPR025961">
    <property type="entry name" value="Metal_resist"/>
</dbReference>
<keyword evidence="1" id="KW-0175">Coiled coil</keyword>
<feature type="coiled-coil region" evidence="1">
    <location>
        <begin position="71"/>
        <end position="119"/>
    </location>
</feature>
<keyword evidence="2" id="KW-0472">Membrane</keyword>
<organism evidence="3 4">
    <name type="scientific">Haloferula rosea</name>
    <dbReference type="NCBI Taxonomy" id="490093"/>
    <lineage>
        <taxon>Bacteria</taxon>
        <taxon>Pseudomonadati</taxon>
        <taxon>Verrucomicrobiota</taxon>
        <taxon>Verrucomicrobiia</taxon>
        <taxon>Verrucomicrobiales</taxon>
        <taxon>Verrucomicrobiaceae</taxon>
        <taxon>Haloferula</taxon>
    </lineage>
</organism>
<proteinExistence type="predicted"/>
<feature type="transmembrane region" description="Helical" evidence="2">
    <location>
        <begin position="7"/>
        <end position="25"/>
    </location>
</feature>
<protein>
    <submittedName>
        <fullName evidence="3">Periplasmic heavy metal sensor</fullName>
    </submittedName>
</protein>
<keyword evidence="2" id="KW-0812">Transmembrane</keyword>
<evidence type="ECO:0000313" key="4">
    <source>
        <dbReference type="Proteomes" id="UP000658278"/>
    </source>
</evidence>
<reference evidence="3" key="1">
    <citation type="submission" date="2021-01" db="EMBL/GenBank/DDBJ databases">
        <title>Modified the classification status of verrucomicrobia.</title>
        <authorList>
            <person name="Feng X."/>
        </authorList>
    </citation>
    <scope>NUCLEOTIDE SEQUENCE</scope>
    <source>
        <strain evidence="3">KCTC 22201</strain>
    </source>
</reference>
<gene>
    <name evidence="3" type="ORF">JIN81_11155</name>
</gene>
<keyword evidence="4" id="KW-1185">Reference proteome</keyword>
<dbReference type="EMBL" id="JAENII010000007">
    <property type="protein sequence ID" value="MBK1827579.1"/>
    <property type="molecule type" value="Genomic_DNA"/>
</dbReference>
<dbReference type="Proteomes" id="UP000658278">
    <property type="component" value="Unassembled WGS sequence"/>
</dbReference>
<dbReference type="AlphaFoldDB" id="A0A934R9B4"/>
<dbReference type="Pfam" id="PF13801">
    <property type="entry name" value="Metal_resist"/>
    <property type="match status" value="1"/>
</dbReference>
<sequence>MRRPGEIILWGVSTVVLAGLTAWFVGSRSGAEETAGQQEQDLHRWMHERLVLSPSQHEMLEPIEHAYDDKRRELEGKISEAGRRLAQAVGEGDQESPEVAAALADLSQLQSELQRATLNHYFVMKDQLDPEQAEKLLEWIRRSIVHE</sequence>
<keyword evidence="2" id="KW-1133">Transmembrane helix</keyword>
<dbReference type="RefSeq" id="WP_200279176.1">
    <property type="nucleotide sequence ID" value="NZ_JAENII010000007.1"/>
</dbReference>
<evidence type="ECO:0000256" key="2">
    <source>
        <dbReference type="SAM" id="Phobius"/>
    </source>
</evidence>
<evidence type="ECO:0000313" key="3">
    <source>
        <dbReference type="EMBL" id="MBK1827579.1"/>
    </source>
</evidence>
<evidence type="ECO:0000256" key="1">
    <source>
        <dbReference type="SAM" id="Coils"/>
    </source>
</evidence>
<name>A0A934R9B4_9BACT</name>
<accession>A0A934R9B4</accession>